<reference evidence="2" key="1">
    <citation type="journal article" date="2014" name="Sci. Data">
        <title>Genomes of diverse isolates of the marine cyanobacterium Prochlorococcus.</title>
        <authorList>
            <person name="Biller S."/>
            <person name="Berube P."/>
            <person name="Thompson J."/>
            <person name="Kelly L."/>
            <person name="Roggensack S."/>
            <person name="Awad L."/>
            <person name="Roache-Johnson K."/>
            <person name="Ding H."/>
            <person name="Giovannoni S.J."/>
            <person name="Moore L.R."/>
            <person name="Chisholm S.W."/>
        </authorList>
    </citation>
    <scope>NUCLEOTIDE SEQUENCE [LARGE SCALE GENOMIC DNA]</scope>
    <source>
        <strain evidence="2">MIT 9314</strain>
    </source>
</reference>
<dbReference type="Proteomes" id="UP000030533">
    <property type="component" value="Unassembled WGS sequence"/>
</dbReference>
<gene>
    <name evidence="1" type="ORF">EU98_1801</name>
</gene>
<name>A0A0A2AIL2_PROMR</name>
<sequence length="247" mass="29152">MFEEKNNTSNNISIKDFYNIYQKVKESHYIFNCSDIDELKKIHQIAINDLKKSIPEYYSFEEGSPNFRKSNYQNKKSIVNGYFEQYNYFPWNKNSESIFIGLKDPLNLFFQINNLYCIEKKGSGYFELTGLKSNRLFNKKYFVRVCYQHFPRTKGYLSIHRDPIGSHQFSAPIISLSELKKQGLYYILNNDKINVQSVMSYGDALYVDQSRLHAVEHDLEKDKGTEHFLISVHRYHSDSSFLQSSTK</sequence>
<accession>A0A0A2AIL2</accession>
<evidence type="ECO:0000313" key="2">
    <source>
        <dbReference type="Proteomes" id="UP000030533"/>
    </source>
</evidence>
<dbReference type="AlphaFoldDB" id="A0A0A2AIL2"/>
<dbReference type="RefSeq" id="WP_032516432.1">
    <property type="nucleotide sequence ID" value="NZ_JNAO01000013.1"/>
</dbReference>
<proteinExistence type="predicted"/>
<evidence type="ECO:0008006" key="3">
    <source>
        <dbReference type="Google" id="ProtNLM"/>
    </source>
</evidence>
<protein>
    <recommendedName>
        <fullName evidence="3">Aspartyl/asparaginy/proline hydroxylase domain-containing protein</fullName>
    </recommendedName>
</protein>
<organism evidence="1 2">
    <name type="scientific">Prochlorococcus marinus str. MIT 9314</name>
    <dbReference type="NCBI Taxonomy" id="167548"/>
    <lineage>
        <taxon>Bacteria</taxon>
        <taxon>Bacillati</taxon>
        <taxon>Cyanobacteriota</taxon>
        <taxon>Cyanophyceae</taxon>
        <taxon>Synechococcales</taxon>
        <taxon>Prochlorococcaceae</taxon>
        <taxon>Prochlorococcus</taxon>
    </lineage>
</organism>
<dbReference type="EMBL" id="JNAO01000013">
    <property type="protein sequence ID" value="KGG00269.1"/>
    <property type="molecule type" value="Genomic_DNA"/>
</dbReference>
<comment type="caution">
    <text evidence="1">The sequence shown here is derived from an EMBL/GenBank/DDBJ whole genome shotgun (WGS) entry which is preliminary data.</text>
</comment>
<evidence type="ECO:0000313" key="1">
    <source>
        <dbReference type="EMBL" id="KGG00269.1"/>
    </source>
</evidence>